<keyword evidence="6" id="KW-1185">Reference proteome</keyword>
<keyword evidence="3" id="KW-0804">Transcription</keyword>
<dbReference type="Gene3D" id="1.20.120.530">
    <property type="entry name" value="GntR ligand-binding domain-like"/>
    <property type="match status" value="1"/>
</dbReference>
<dbReference type="PRINTS" id="PR00035">
    <property type="entry name" value="HTHGNTR"/>
</dbReference>
<dbReference type="OrthoDB" id="4120783at2"/>
<keyword evidence="2" id="KW-0238">DNA-binding</keyword>
<proteinExistence type="predicted"/>
<protein>
    <submittedName>
        <fullName evidence="5">Putative GntR family transcriptional regulator</fullName>
    </submittedName>
</protein>
<dbReference type="SUPFAM" id="SSF46785">
    <property type="entry name" value="Winged helix' DNA-binding domain"/>
    <property type="match status" value="1"/>
</dbReference>
<evidence type="ECO:0000313" key="6">
    <source>
        <dbReference type="Proteomes" id="UP000011863"/>
    </source>
</evidence>
<dbReference type="PROSITE" id="PS50949">
    <property type="entry name" value="HTH_GNTR"/>
    <property type="match status" value="1"/>
</dbReference>
<sequence length="227" mass="25148">MTAKPTESHDHVAVAMASLRSAIANGKYPPGRRLKEVEIAESLDMSRTPVREAIRRLVGEGLLELTPNRGAAVPQWSDRDLDEMFEVRAQLEGFAARLAAARATPEEVTSLRELCDRMERFGGHDLRAEDWNEYAVINNQFHRDLLRGSDNRRLETAALGLMAPSLLHNQIARQSTALLDRSNQHHAEIVDAIAAGDESWAEAITRTHVVATRNKFIAARGDDAVAP</sequence>
<dbReference type="InterPro" id="IPR008920">
    <property type="entry name" value="TF_FadR/GntR_C"/>
</dbReference>
<dbReference type="Pfam" id="PF00392">
    <property type="entry name" value="GntR"/>
    <property type="match status" value="1"/>
</dbReference>
<evidence type="ECO:0000259" key="4">
    <source>
        <dbReference type="PROSITE" id="PS50949"/>
    </source>
</evidence>
<gene>
    <name evidence="5" type="ORF">YM304_39600</name>
</gene>
<evidence type="ECO:0000256" key="1">
    <source>
        <dbReference type="ARBA" id="ARBA00023015"/>
    </source>
</evidence>
<dbReference type="EMBL" id="AP012057">
    <property type="protein sequence ID" value="BAN04274.1"/>
    <property type="molecule type" value="Genomic_DNA"/>
</dbReference>
<dbReference type="SMART" id="SM00895">
    <property type="entry name" value="FCD"/>
    <property type="match status" value="1"/>
</dbReference>
<dbReference type="InterPro" id="IPR036390">
    <property type="entry name" value="WH_DNA-bd_sf"/>
</dbReference>
<dbReference type="CDD" id="cd07377">
    <property type="entry name" value="WHTH_GntR"/>
    <property type="match status" value="1"/>
</dbReference>
<dbReference type="Pfam" id="PF07729">
    <property type="entry name" value="FCD"/>
    <property type="match status" value="1"/>
</dbReference>
<dbReference type="RefSeq" id="WP_015443521.1">
    <property type="nucleotide sequence ID" value="NC_020520.1"/>
</dbReference>
<dbReference type="Gene3D" id="1.10.10.10">
    <property type="entry name" value="Winged helix-like DNA-binding domain superfamily/Winged helix DNA-binding domain"/>
    <property type="match status" value="1"/>
</dbReference>
<dbReference type="KEGG" id="aym:YM304_39600"/>
<dbReference type="SUPFAM" id="SSF48008">
    <property type="entry name" value="GntR ligand-binding domain-like"/>
    <property type="match status" value="1"/>
</dbReference>
<dbReference type="SMART" id="SM00345">
    <property type="entry name" value="HTH_GNTR"/>
    <property type="match status" value="1"/>
</dbReference>
<dbReference type="GO" id="GO:0003700">
    <property type="term" value="F:DNA-binding transcription factor activity"/>
    <property type="evidence" value="ECO:0007669"/>
    <property type="project" value="InterPro"/>
</dbReference>
<feature type="domain" description="HTH gntR-type" evidence="4">
    <location>
        <begin position="9"/>
        <end position="76"/>
    </location>
</feature>
<evidence type="ECO:0000313" key="5">
    <source>
        <dbReference type="EMBL" id="BAN04274.1"/>
    </source>
</evidence>
<dbReference type="Proteomes" id="UP000011863">
    <property type="component" value="Chromosome"/>
</dbReference>
<dbReference type="AlphaFoldDB" id="A0A6C7E9E8"/>
<organism evidence="5 6">
    <name type="scientific">Ilumatobacter coccineus (strain NBRC 103263 / KCTC 29153 / YM16-304)</name>
    <dbReference type="NCBI Taxonomy" id="1313172"/>
    <lineage>
        <taxon>Bacteria</taxon>
        <taxon>Bacillati</taxon>
        <taxon>Actinomycetota</taxon>
        <taxon>Acidimicrobiia</taxon>
        <taxon>Acidimicrobiales</taxon>
        <taxon>Ilumatobacteraceae</taxon>
        <taxon>Ilumatobacter</taxon>
    </lineage>
</organism>
<keyword evidence="1" id="KW-0805">Transcription regulation</keyword>
<dbReference type="InterPro" id="IPR000524">
    <property type="entry name" value="Tscrpt_reg_HTH_GntR"/>
</dbReference>
<dbReference type="InterPro" id="IPR036388">
    <property type="entry name" value="WH-like_DNA-bd_sf"/>
</dbReference>
<dbReference type="GO" id="GO:0003677">
    <property type="term" value="F:DNA binding"/>
    <property type="evidence" value="ECO:0007669"/>
    <property type="project" value="UniProtKB-KW"/>
</dbReference>
<reference evidence="5 6" key="1">
    <citation type="journal article" date="2013" name="Int. J. Syst. Evol. Microbiol.">
        <title>Ilumatobacter nonamiense sp. nov. and Ilumatobacter coccineum sp. nov., isolated from seashore sand.</title>
        <authorList>
            <person name="Matsumoto A."/>
            <person name="Kasai H."/>
            <person name="Matsuo Y."/>
            <person name="Shizuri Y."/>
            <person name="Ichikawa N."/>
            <person name="Fujita N."/>
            <person name="Omura S."/>
            <person name="Takahashi Y."/>
        </authorList>
    </citation>
    <scope>NUCLEOTIDE SEQUENCE [LARGE SCALE GENOMIC DNA]</scope>
    <source>
        <strain evidence="6">NBRC 103263 / KCTC 29153 / YM16-304</strain>
    </source>
</reference>
<dbReference type="PANTHER" id="PTHR43537:SF24">
    <property type="entry name" value="GLUCONATE OPERON TRANSCRIPTIONAL REPRESSOR"/>
    <property type="match status" value="1"/>
</dbReference>
<evidence type="ECO:0000256" key="3">
    <source>
        <dbReference type="ARBA" id="ARBA00023163"/>
    </source>
</evidence>
<dbReference type="PANTHER" id="PTHR43537">
    <property type="entry name" value="TRANSCRIPTIONAL REGULATOR, GNTR FAMILY"/>
    <property type="match status" value="1"/>
</dbReference>
<evidence type="ECO:0000256" key="2">
    <source>
        <dbReference type="ARBA" id="ARBA00023125"/>
    </source>
</evidence>
<accession>A0A6C7E9E8</accession>
<name>A0A6C7E9E8_ILUCY</name>
<dbReference type="InterPro" id="IPR011711">
    <property type="entry name" value="GntR_C"/>
</dbReference>